<dbReference type="NCBIfam" id="TIGR00305">
    <property type="entry name" value="putative toxin-antitoxin system toxin component, PIN family"/>
    <property type="match status" value="1"/>
</dbReference>
<dbReference type="RefSeq" id="WP_013747419.1">
    <property type="nucleotide sequence ID" value="NC_015471.1"/>
</dbReference>
<proteinExistence type="predicted"/>
<organism evidence="2 3">
    <name type="scientific">Thermococcus barophilus (strain DSM 11836 / MP)</name>
    <dbReference type="NCBI Taxonomy" id="391623"/>
    <lineage>
        <taxon>Archaea</taxon>
        <taxon>Methanobacteriati</taxon>
        <taxon>Methanobacteriota</taxon>
        <taxon>Thermococci</taxon>
        <taxon>Thermococcales</taxon>
        <taxon>Thermococcaceae</taxon>
        <taxon>Thermococcus</taxon>
    </lineage>
</organism>
<accession>F0LN58</accession>
<geneLocation type="plasmid" evidence="2 3">
    <name>pTBMP1</name>
</geneLocation>
<evidence type="ECO:0000313" key="2">
    <source>
        <dbReference type="EMBL" id="ADT85197.1"/>
    </source>
</evidence>
<gene>
    <name evidence="2" type="ordered locus">TERMP_02224</name>
</gene>
<dbReference type="GeneID" id="10549048"/>
<name>F0LN58_THEBM</name>
<dbReference type="PATRIC" id="fig|391623.17.peg.2218"/>
<evidence type="ECO:0000313" key="3">
    <source>
        <dbReference type="Proteomes" id="UP000007478"/>
    </source>
</evidence>
<dbReference type="KEGG" id="tba:TERMP_02224"/>
<dbReference type="InterPro" id="IPR002716">
    <property type="entry name" value="PIN_dom"/>
</dbReference>
<dbReference type="PANTHER" id="PTHR34610">
    <property type="entry name" value="SSL7007 PROTEIN"/>
    <property type="match status" value="1"/>
</dbReference>
<keyword evidence="2" id="KW-0614">Plasmid</keyword>
<reference evidence="2 3" key="1">
    <citation type="journal article" date="2011" name="J. Bacteriol.">
        <title>Complete genome sequence of the hyperthermophilic, piezophilic, heterotrophic, and carboxydotrophic archaeon Thermococcus barophilus MP.</title>
        <authorList>
            <person name="Vannier P."/>
            <person name="Marteinsson V.T."/>
            <person name="Fridjonsson O.H."/>
            <person name="Oger P."/>
            <person name="Jebbar M."/>
        </authorList>
    </citation>
    <scope>NUCLEOTIDE SEQUENCE [LARGE SCALE GENOMIC DNA]</scope>
    <source>
        <strain evidence="3">DSM 11836 / MP</strain>
    </source>
</reference>
<dbReference type="Pfam" id="PF13470">
    <property type="entry name" value="PIN_3"/>
    <property type="match status" value="1"/>
</dbReference>
<dbReference type="Proteomes" id="UP000007478">
    <property type="component" value="Plasmid pTBMP1"/>
</dbReference>
<sequence length="146" mass="17134">MKLVMDTNVVLAVMIKPRGLAALLIELLDKEHFINYTSQEALEELQIKMAILEEEGKLSKNWLQVLANFLYGTEIIEPKEHFNLCRDEDDNKLLDIAYDAKVQVILTWDDDLLDLRDDKKVLRLKDHQVKILKPIEFLKEELRKEC</sequence>
<evidence type="ECO:0000259" key="1">
    <source>
        <dbReference type="SMART" id="SM00670"/>
    </source>
</evidence>
<dbReference type="AlphaFoldDB" id="F0LN58"/>
<dbReference type="HOGENOM" id="CLU_116617_1_0_2"/>
<dbReference type="EMBL" id="CP002373">
    <property type="protein sequence ID" value="ADT85197.1"/>
    <property type="molecule type" value="Genomic_DNA"/>
</dbReference>
<dbReference type="SUPFAM" id="SSF88723">
    <property type="entry name" value="PIN domain-like"/>
    <property type="match status" value="1"/>
</dbReference>
<keyword evidence="3" id="KW-1185">Reference proteome</keyword>
<dbReference type="InterPro" id="IPR029060">
    <property type="entry name" value="PIN-like_dom_sf"/>
</dbReference>
<dbReference type="OrthoDB" id="89389at2157"/>
<dbReference type="eggNOG" id="arCOG02120">
    <property type="taxonomic scope" value="Archaea"/>
</dbReference>
<dbReference type="SMART" id="SM00670">
    <property type="entry name" value="PINc"/>
    <property type="match status" value="1"/>
</dbReference>
<protein>
    <submittedName>
        <fullName evidence="2">Programmed cell death toxin YdcE-like protein</fullName>
    </submittedName>
</protein>
<dbReference type="InterPro" id="IPR002850">
    <property type="entry name" value="PIN_toxin-like"/>
</dbReference>
<feature type="domain" description="PIN" evidence="1">
    <location>
        <begin position="1"/>
        <end position="114"/>
    </location>
</feature>
<dbReference type="PANTHER" id="PTHR34610:SF3">
    <property type="entry name" value="SSL7007 PROTEIN"/>
    <property type="match status" value="1"/>
</dbReference>